<name>A0A165QQ64_9APHY</name>
<reference evidence="2 3" key="1">
    <citation type="journal article" date="2016" name="Mol. Biol. Evol.">
        <title>Comparative Genomics of Early-Diverging Mushroom-Forming Fungi Provides Insights into the Origins of Lignocellulose Decay Capabilities.</title>
        <authorList>
            <person name="Nagy L.G."/>
            <person name="Riley R."/>
            <person name="Tritt A."/>
            <person name="Adam C."/>
            <person name="Daum C."/>
            <person name="Floudas D."/>
            <person name="Sun H."/>
            <person name="Yadav J.S."/>
            <person name="Pangilinan J."/>
            <person name="Larsson K.H."/>
            <person name="Matsuura K."/>
            <person name="Barry K."/>
            <person name="Labutti K."/>
            <person name="Kuo R."/>
            <person name="Ohm R.A."/>
            <person name="Bhattacharya S.S."/>
            <person name="Shirouzu T."/>
            <person name="Yoshinaga Y."/>
            <person name="Martin F.M."/>
            <person name="Grigoriev I.V."/>
            <person name="Hibbett D.S."/>
        </authorList>
    </citation>
    <scope>NUCLEOTIDE SEQUENCE [LARGE SCALE GENOMIC DNA]</scope>
    <source>
        <strain evidence="2 3">L-15889</strain>
    </source>
</reference>
<feature type="region of interest" description="Disordered" evidence="1">
    <location>
        <begin position="108"/>
        <end position="143"/>
    </location>
</feature>
<keyword evidence="3" id="KW-1185">Reference proteome</keyword>
<dbReference type="Proteomes" id="UP000076727">
    <property type="component" value="Unassembled WGS sequence"/>
</dbReference>
<evidence type="ECO:0000256" key="1">
    <source>
        <dbReference type="SAM" id="MobiDB-lite"/>
    </source>
</evidence>
<evidence type="ECO:0000313" key="2">
    <source>
        <dbReference type="EMBL" id="KZT69773.1"/>
    </source>
</evidence>
<feature type="compositionally biased region" description="Basic and acidic residues" evidence="1">
    <location>
        <begin position="63"/>
        <end position="75"/>
    </location>
</feature>
<organism evidence="2 3">
    <name type="scientific">Daedalea quercina L-15889</name>
    <dbReference type="NCBI Taxonomy" id="1314783"/>
    <lineage>
        <taxon>Eukaryota</taxon>
        <taxon>Fungi</taxon>
        <taxon>Dikarya</taxon>
        <taxon>Basidiomycota</taxon>
        <taxon>Agaricomycotina</taxon>
        <taxon>Agaricomycetes</taxon>
        <taxon>Polyporales</taxon>
        <taxon>Fomitopsis</taxon>
    </lineage>
</organism>
<feature type="compositionally biased region" description="Polar residues" evidence="1">
    <location>
        <begin position="133"/>
        <end position="143"/>
    </location>
</feature>
<feature type="region of interest" description="Disordered" evidence="1">
    <location>
        <begin position="59"/>
        <end position="87"/>
    </location>
</feature>
<dbReference type="AlphaFoldDB" id="A0A165QQ64"/>
<accession>A0A165QQ64</accession>
<gene>
    <name evidence="2" type="ORF">DAEQUDRAFT_239273</name>
</gene>
<proteinExistence type="predicted"/>
<protein>
    <submittedName>
        <fullName evidence="2">Uncharacterized protein</fullName>
    </submittedName>
</protein>
<dbReference type="EMBL" id="KV429055">
    <property type="protein sequence ID" value="KZT69773.1"/>
    <property type="molecule type" value="Genomic_DNA"/>
</dbReference>
<sequence length="238" mass="25259">MEPSALTSISVTLVTALVSDRVSASGVDLTGAGASLSNLSPAASISAFIFSRSSRRMSLPSEDSVKEVSPERNDPPKLGIRTGLPSSRHLSQPCAAFTPCRFMSISRSSWRRSSRRTSSTSRGSKGRPMISLPKSSTGSRMRTQPSLVRRWRLMCRQESSVQPHCRASSSGNSGWGPMSDSERASLALLCRVGASATITEELGSPTSSADDFGDLCDLCVAEHGETTSEPSGVPLGYQ</sequence>
<feature type="compositionally biased region" description="Low complexity" evidence="1">
    <location>
        <begin position="116"/>
        <end position="127"/>
    </location>
</feature>
<evidence type="ECO:0000313" key="3">
    <source>
        <dbReference type="Proteomes" id="UP000076727"/>
    </source>
</evidence>